<evidence type="ECO:0000256" key="4">
    <source>
        <dbReference type="ARBA" id="ARBA00023136"/>
    </source>
</evidence>
<dbReference type="GO" id="GO:0016020">
    <property type="term" value="C:membrane"/>
    <property type="evidence" value="ECO:0007669"/>
    <property type="project" value="InterPro"/>
</dbReference>
<dbReference type="AlphaFoldDB" id="A0A2G8RS38"/>
<gene>
    <name evidence="6" type="ORF">GSI_13901</name>
</gene>
<comment type="subcellular location">
    <subcellularLocation>
        <location evidence="1">Endomembrane system</location>
        <topology evidence="1">Multi-pass membrane protein</topology>
    </subcellularLocation>
</comment>
<dbReference type="OrthoDB" id="1898221at2759"/>
<dbReference type="Proteomes" id="UP000230002">
    <property type="component" value="Unassembled WGS sequence"/>
</dbReference>
<dbReference type="PANTHER" id="PTHR10989">
    <property type="entry name" value="ANDROGEN-INDUCED PROTEIN 1-RELATED"/>
    <property type="match status" value="1"/>
</dbReference>
<evidence type="ECO:0000313" key="6">
    <source>
        <dbReference type="EMBL" id="PIL24148.1"/>
    </source>
</evidence>
<sequence>MSASPQFFPFLLHTTAVAVMVYGYLHLPDVVGTMQMDKIKGGHFQFLTIQGLCVACIAMVLSVACDLIPSAKILRTAKRAVLMSALPLSIVISAIYWTLLLTMPHMILTESPSERMPTSSHTVPELERLDLTTDLALHAAPAISLIVDFYALEPKYPKFASRYGSVVVAAILGTWYACWVEYCASFNGMFPYPFLTYNPFNIRVAIYFGASLFAALAFMVMNALHR</sequence>
<feature type="transmembrane region" description="Helical" evidence="5">
    <location>
        <begin position="47"/>
        <end position="68"/>
    </location>
</feature>
<name>A0A2G8RS38_9APHY</name>
<comment type="caution">
    <text evidence="6">The sequence shown here is derived from an EMBL/GenBank/DDBJ whole genome shotgun (WGS) entry which is preliminary data.</text>
</comment>
<accession>A0A2G8RS38</accession>
<keyword evidence="7" id="KW-1185">Reference proteome</keyword>
<keyword evidence="4 5" id="KW-0472">Membrane</keyword>
<dbReference type="InterPro" id="IPR006838">
    <property type="entry name" value="ADTRP_AIG1"/>
</dbReference>
<evidence type="ECO:0000256" key="3">
    <source>
        <dbReference type="ARBA" id="ARBA00022989"/>
    </source>
</evidence>
<dbReference type="PANTHER" id="PTHR10989:SF16">
    <property type="entry name" value="AT02829P-RELATED"/>
    <property type="match status" value="1"/>
</dbReference>
<dbReference type="GO" id="GO:0012505">
    <property type="term" value="C:endomembrane system"/>
    <property type="evidence" value="ECO:0007669"/>
    <property type="project" value="UniProtKB-SubCell"/>
</dbReference>
<evidence type="ECO:0000256" key="1">
    <source>
        <dbReference type="ARBA" id="ARBA00004127"/>
    </source>
</evidence>
<dbReference type="EMBL" id="AYKW01000067">
    <property type="protein sequence ID" value="PIL24148.1"/>
    <property type="molecule type" value="Genomic_DNA"/>
</dbReference>
<feature type="transmembrane region" description="Helical" evidence="5">
    <location>
        <begin position="164"/>
        <end position="182"/>
    </location>
</feature>
<feature type="transmembrane region" description="Helical" evidence="5">
    <location>
        <begin position="80"/>
        <end position="99"/>
    </location>
</feature>
<feature type="transmembrane region" description="Helical" evidence="5">
    <location>
        <begin position="135"/>
        <end position="152"/>
    </location>
</feature>
<organism evidence="6 7">
    <name type="scientific">Ganoderma sinense ZZ0214-1</name>
    <dbReference type="NCBI Taxonomy" id="1077348"/>
    <lineage>
        <taxon>Eukaryota</taxon>
        <taxon>Fungi</taxon>
        <taxon>Dikarya</taxon>
        <taxon>Basidiomycota</taxon>
        <taxon>Agaricomycotina</taxon>
        <taxon>Agaricomycetes</taxon>
        <taxon>Polyporales</taxon>
        <taxon>Polyporaceae</taxon>
        <taxon>Ganoderma</taxon>
    </lineage>
</organism>
<dbReference type="Pfam" id="PF04750">
    <property type="entry name" value="Far-17a_AIG1"/>
    <property type="match status" value="1"/>
</dbReference>
<keyword evidence="3 5" id="KW-1133">Transmembrane helix</keyword>
<feature type="transmembrane region" description="Helical" evidence="5">
    <location>
        <begin position="7"/>
        <end position="27"/>
    </location>
</feature>
<protein>
    <submittedName>
        <fullName evidence="6">Uncharacterized protein</fullName>
    </submittedName>
</protein>
<evidence type="ECO:0000313" key="7">
    <source>
        <dbReference type="Proteomes" id="UP000230002"/>
    </source>
</evidence>
<keyword evidence="2 5" id="KW-0812">Transmembrane</keyword>
<evidence type="ECO:0000256" key="5">
    <source>
        <dbReference type="SAM" id="Phobius"/>
    </source>
</evidence>
<evidence type="ECO:0000256" key="2">
    <source>
        <dbReference type="ARBA" id="ARBA00022692"/>
    </source>
</evidence>
<feature type="transmembrane region" description="Helical" evidence="5">
    <location>
        <begin position="202"/>
        <end position="224"/>
    </location>
</feature>
<proteinExistence type="predicted"/>
<reference evidence="6 7" key="1">
    <citation type="journal article" date="2015" name="Sci. Rep.">
        <title>Chromosome-level genome map provides insights into diverse defense mechanisms in the medicinal fungus Ganoderma sinense.</title>
        <authorList>
            <person name="Zhu Y."/>
            <person name="Xu J."/>
            <person name="Sun C."/>
            <person name="Zhou S."/>
            <person name="Xu H."/>
            <person name="Nelson D.R."/>
            <person name="Qian J."/>
            <person name="Song J."/>
            <person name="Luo H."/>
            <person name="Xiang L."/>
            <person name="Li Y."/>
            <person name="Xu Z."/>
            <person name="Ji A."/>
            <person name="Wang L."/>
            <person name="Lu S."/>
            <person name="Hayward A."/>
            <person name="Sun W."/>
            <person name="Li X."/>
            <person name="Schwartz D.C."/>
            <person name="Wang Y."/>
            <person name="Chen S."/>
        </authorList>
    </citation>
    <scope>NUCLEOTIDE SEQUENCE [LARGE SCALE GENOMIC DNA]</scope>
    <source>
        <strain evidence="6 7">ZZ0214-1</strain>
    </source>
</reference>